<accession>A0A5C6M726</accession>
<dbReference type="EMBL" id="SRHE01000087">
    <property type="protein sequence ID" value="TWW10506.1"/>
    <property type="molecule type" value="Genomic_DNA"/>
</dbReference>
<evidence type="ECO:0000256" key="1">
    <source>
        <dbReference type="SAM" id="SignalP"/>
    </source>
</evidence>
<gene>
    <name evidence="2" type="ORF">E3A20_06560</name>
</gene>
<reference evidence="2 3" key="1">
    <citation type="submission" date="2019-08" db="EMBL/GenBank/DDBJ databases">
        <title>100 year-old enigma solved: identification of Planctomyces bekefii, the type genus and species of the phylum Planctomycetes.</title>
        <authorList>
            <person name="Svetlana D.N."/>
            <person name="Overmann J."/>
        </authorList>
    </citation>
    <scope>NUCLEOTIDE SEQUENCE [LARGE SCALE GENOMIC DNA]</scope>
    <source>
        <strain evidence="2">Phe10_nw2017</strain>
    </source>
</reference>
<comment type="caution">
    <text evidence="2">The sequence shown here is derived from an EMBL/GenBank/DDBJ whole genome shotgun (WGS) entry which is preliminary data.</text>
</comment>
<proteinExistence type="predicted"/>
<feature type="signal peptide" evidence="1">
    <location>
        <begin position="1"/>
        <end position="33"/>
    </location>
</feature>
<dbReference type="AlphaFoldDB" id="A0A5C6M726"/>
<evidence type="ECO:0000313" key="2">
    <source>
        <dbReference type="EMBL" id="TWW10506.1"/>
    </source>
</evidence>
<feature type="non-terminal residue" evidence="2">
    <location>
        <position position="63"/>
    </location>
</feature>
<keyword evidence="3" id="KW-1185">Reference proteome</keyword>
<evidence type="ECO:0000313" key="3">
    <source>
        <dbReference type="Proteomes" id="UP000321083"/>
    </source>
</evidence>
<organism evidence="2 3">
    <name type="scientific">Planctomyces bekefii</name>
    <dbReference type="NCBI Taxonomy" id="1653850"/>
    <lineage>
        <taxon>Bacteria</taxon>
        <taxon>Pseudomonadati</taxon>
        <taxon>Planctomycetota</taxon>
        <taxon>Planctomycetia</taxon>
        <taxon>Planctomycetales</taxon>
        <taxon>Planctomycetaceae</taxon>
        <taxon>Planctomyces</taxon>
    </lineage>
</organism>
<sequence>MHPLLPLRILKTKLLPIAASVLLALSLANQAFAADICEGLEEKMAELHAKVADNDFNVERDLR</sequence>
<reference evidence="2 3" key="2">
    <citation type="submission" date="2019-08" db="EMBL/GenBank/DDBJ databases">
        <authorList>
            <person name="Henke P."/>
        </authorList>
    </citation>
    <scope>NUCLEOTIDE SEQUENCE [LARGE SCALE GENOMIC DNA]</scope>
    <source>
        <strain evidence="2">Phe10_nw2017</strain>
    </source>
</reference>
<dbReference type="Proteomes" id="UP000321083">
    <property type="component" value="Unassembled WGS sequence"/>
</dbReference>
<feature type="chain" id="PRO_5023096058" evidence="1">
    <location>
        <begin position="34"/>
        <end position="63"/>
    </location>
</feature>
<keyword evidence="1" id="KW-0732">Signal</keyword>
<name>A0A5C6M726_9PLAN</name>
<protein>
    <submittedName>
        <fullName evidence="2">Uncharacterized protein</fullName>
    </submittedName>
</protein>